<protein>
    <recommendedName>
        <fullName evidence="3">Bacteriophage abortive infection AbiH</fullName>
    </recommendedName>
</protein>
<dbReference type="EMBL" id="UAWT01000048">
    <property type="protein sequence ID" value="SQC72014.1"/>
    <property type="molecule type" value="Genomic_DNA"/>
</dbReference>
<evidence type="ECO:0000313" key="2">
    <source>
        <dbReference type="Proteomes" id="UP000250257"/>
    </source>
</evidence>
<name>A0A2X3HLI3_9LIST</name>
<sequence>MNITFLIGNGFDIEIGLKTKFSDFYKQLRDEKRKRNHIYKEITENPDKWSDFEVALGNYTKKTRPIGLNIYKKGMTKYV</sequence>
<dbReference type="Proteomes" id="UP000250257">
    <property type="component" value="Unassembled WGS sequence"/>
</dbReference>
<dbReference type="AlphaFoldDB" id="A0A2X3HLI3"/>
<evidence type="ECO:0000313" key="1">
    <source>
        <dbReference type="EMBL" id="SQC72014.1"/>
    </source>
</evidence>
<dbReference type="InterPro" id="IPR025935">
    <property type="entry name" value="AbiH"/>
</dbReference>
<gene>
    <name evidence="1" type="ORF">NCTC13940_02727</name>
</gene>
<reference evidence="1 2" key="1">
    <citation type="submission" date="2018-06" db="EMBL/GenBank/DDBJ databases">
        <authorList>
            <consortium name="Pathogen Informatics"/>
            <person name="Doyle S."/>
        </authorList>
    </citation>
    <scope>NUCLEOTIDE SEQUENCE [LARGE SCALE GENOMIC DNA]</scope>
    <source>
        <strain evidence="1 2">NCTC13940</strain>
    </source>
</reference>
<organism evidence="1 2">
    <name type="scientific">Listeria fleischmannii subsp. fleischmannii</name>
    <dbReference type="NCBI Taxonomy" id="1671902"/>
    <lineage>
        <taxon>Bacteria</taxon>
        <taxon>Bacillati</taxon>
        <taxon>Bacillota</taxon>
        <taxon>Bacilli</taxon>
        <taxon>Bacillales</taxon>
        <taxon>Listeriaceae</taxon>
        <taxon>Listeria</taxon>
    </lineage>
</organism>
<dbReference type="Pfam" id="PF14253">
    <property type="entry name" value="AbiH"/>
    <property type="match status" value="1"/>
</dbReference>
<proteinExistence type="predicted"/>
<accession>A0A2X3HLI3</accession>
<evidence type="ECO:0008006" key="3">
    <source>
        <dbReference type="Google" id="ProtNLM"/>
    </source>
</evidence>
<dbReference type="RefSeq" id="WP_007475592.1">
    <property type="nucleotide sequence ID" value="NZ_UAWT01000048.1"/>
</dbReference>